<reference evidence="2 3" key="1">
    <citation type="submission" date="2019-05" db="EMBL/GenBank/DDBJ databases">
        <title>Emergence of the Ug99 lineage of the wheat stem rust pathogen through somatic hybridization.</title>
        <authorList>
            <person name="Li F."/>
            <person name="Upadhyaya N.M."/>
            <person name="Sperschneider J."/>
            <person name="Matny O."/>
            <person name="Nguyen-Phuc H."/>
            <person name="Mago R."/>
            <person name="Raley C."/>
            <person name="Miller M.E."/>
            <person name="Silverstein K.A.T."/>
            <person name="Henningsen E."/>
            <person name="Hirsch C.D."/>
            <person name="Visser B."/>
            <person name="Pretorius Z.A."/>
            <person name="Steffenson B.J."/>
            <person name="Schwessinger B."/>
            <person name="Dodds P.N."/>
            <person name="Figueroa M."/>
        </authorList>
    </citation>
    <scope>NUCLEOTIDE SEQUENCE [LARGE SCALE GENOMIC DNA]</scope>
    <source>
        <strain evidence="2">21-0</strain>
    </source>
</reference>
<evidence type="ECO:0000313" key="2">
    <source>
        <dbReference type="EMBL" id="KAA1072329.1"/>
    </source>
</evidence>
<dbReference type="AlphaFoldDB" id="A0A5B0M7Y3"/>
<organism evidence="2 3">
    <name type="scientific">Puccinia graminis f. sp. tritici</name>
    <dbReference type="NCBI Taxonomy" id="56615"/>
    <lineage>
        <taxon>Eukaryota</taxon>
        <taxon>Fungi</taxon>
        <taxon>Dikarya</taxon>
        <taxon>Basidiomycota</taxon>
        <taxon>Pucciniomycotina</taxon>
        <taxon>Pucciniomycetes</taxon>
        <taxon>Pucciniales</taxon>
        <taxon>Pucciniaceae</taxon>
        <taxon>Puccinia</taxon>
    </lineage>
</organism>
<feature type="region of interest" description="Disordered" evidence="1">
    <location>
        <begin position="1"/>
        <end position="30"/>
    </location>
</feature>
<dbReference type="Proteomes" id="UP000324748">
    <property type="component" value="Unassembled WGS sequence"/>
</dbReference>
<keyword evidence="3" id="KW-1185">Reference proteome</keyword>
<dbReference type="EMBL" id="VSWC01000170">
    <property type="protein sequence ID" value="KAA1072329.1"/>
    <property type="molecule type" value="Genomic_DNA"/>
</dbReference>
<gene>
    <name evidence="2" type="ORF">PGT21_032716</name>
</gene>
<evidence type="ECO:0000256" key="1">
    <source>
        <dbReference type="SAM" id="MobiDB-lite"/>
    </source>
</evidence>
<evidence type="ECO:0000313" key="3">
    <source>
        <dbReference type="Proteomes" id="UP000324748"/>
    </source>
</evidence>
<comment type="caution">
    <text evidence="2">The sequence shown here is derived from an EMBL/GenBank/DDBJ whole genome shotgun (WGS) entry which is preliminary data.</text>
</comment>
<protein>
    <submittedName>
        <fullName evidence="2">Uncharacterized protein</fullName>
    </submittedName>
</protein>
<feature type="compositionally biased region" description="Polar residues" evidence="1">
    <location>
        <begin position="1"/>
        <end position="10"/>
    </location>
</feature>
<accession>A0A5B0M7Y3</accession>
<name>A0A5B0M7Y3_PUCGR</name>
<sequence>MDLDVTTSDPTEIMGSDDATTPPSSPPHPQSYLPTTISVTFWHLCYKRLTPPNVGPMAQRPSTPGFFTPRKLRKSHFSTSKWFDSL</sequence>
<proteinExistence type="predicted"/>